<organism evidence="1">
    <name type="scientific">Salmonella enterica</name>
    <name type="common">Salmonella choleraesuis</name>
    <dbReference type="NCBI Taxonomy" id="28901"/>
    <lineage>
        <taxon>Bacteria</taxon>
        <taxon>Pseudomonadati</taxon>
        <taxon>Pseudomonadota</taxon>
        <taxon>Gammaproteobacteria</taxon>
        <taxon>Enterobacterales</taxon>
        <taxon>Enterobacteriaceae</taxon>
        <taxon>Salmonella</taxon>
    </lineage>
</organism>
<comment type="caution">
    <text evidence="1">The sequence shown here is derived from an EMBL/GenBank/DDBJ whole genome shotgun (WGS) entry which is preliminary data.</text>
</comment>
<reference evidence="1" key="1">
    <citation type="submission" date="2019-09" db="EMBL/GenBank/DDBJ databases">
        <authorList>
            <consortium name="PulseNet: The National Subtyping Network for Foodborne Disease Surveillance"/>
            <person name="Tarr C.L."/>
            <person name="Trees E."/>
            <person name="Katz L.S."/>
            <person name="Carleton-Romer H.A."/>
            <person name="Stroika S."/>
            <person name="Kucerova Z."/>
            <person name="Roache K.F."/>
            <person name="Sabol A.L."/>
            <person name="Besser J."/>
            <person name="Gerner-Smidt P."/>
        </authorList>
    </citation>
    <scope>NUCLEOTIDE SEQUENCE</scope>
    <source>
        <strain evidence="1">PNUSAS095236</strain>
    </source>
</reference>
<proteinExistence type="predicted"/>
<gene>
    <name evidence="1" type="ORF">F0154_03285</name>
</gene>
<dbReference type="EMBL" id="AAKDBL010000002">
    <property type="protein sequence ID" value="ECQ8325652.1"/>
    <property type="molecule type" value="Genomic_DNA"/>
</dbReference>
<protein>
    <submittedName>
        <fullName evidence="1">Uncharacterized protein</fullName>
    </submittedName>
</protein>
<dbReference type="AlphaFoldDB" id="A0A5Y9Y2I7"/>
<sequence>MKQSPQEIVESIEKKQQAAIDKMADPMTGNTLGKAVMFILESGQPLSLATLRQHFQDGLAARPQSPTASWQQGALAYLDRFSGQ</sequence>
<name>A0A5Y9Y2I7_SALER</name>
<evidence type="ECO:0000313" key="1">
    <source>
        <dbReference type="EMBL" id="ECQ8325652.1"/>
    </source>
</evidence>
<accession>A0A5Y9Y2I7</accession>